<dbReference type="RefSeq" id="XP_033691130.1">
    <property type="nucleotide sequence ID" value="XM_033834322.1"/>
</dbReference>
<sequence>MEKPLPSYAYSPIDAETEIRILVLHPAANLADPLQAHVVHRRLWDQTYTDAPRPEYRAVSYCWGDADHSRELFSTVPPLVQAAMGRARSRPGERRFHAMWSASRVMGVALLLQLRPIKPLTEWHAAKIGENLPDASVMTRVTNQGRDLLELLWLCHRLQCGDKRDRLFSLYGIARPVKITRRWAIGPRLCPVDYSKNWVTTYTIAAANCAREGGFSDILQHIFSFGSLYCQNPSWPSWVPSWNQQRFTNARLSRQHYDICSPCSPHEDPLGNLTGLCVEGYLHELLTPPINHNYCFLHRVHALYRFTGGTLSILSTWGKTDLQDLDEDTTSGRRMATAILNAIEDKRRLYNPRDRDDESLLNPTFPLREDEKEAKKFLETLRAAVICELEILSGLPEAGEDQELCQRCLARLHEVHEGGEVIGDYVARCNGGKHLPKQANVRCKKFKDPYVSESMLKGFSKDAVRREQQRYEGYTSMHCSTRRGGW</sequence>
<keyword evidence="2" id="KW-1185">Reference proteome</keyword>
<dbReference type="Proteomes" id="UP000800094">
    <property type="component" value="Unassembled WGS sequence"/>
</dbReference>
<reference evidence="1" key="1">
    <citation type="journal article" date="2020" name="Stud. Mycol.">
        <title>101 Dothideomycetes genomes: a test case for predicting lifestyles and emergence of pathogens.</title>
        <authorList>
            <person name="Haridas S."/>
            <person name="Albert R."/>
            <person name="Binder M."/>
            <person name="Bloem J."/>
            <person name="Labutti K."/>
            <person name="Salamov A."/>
            <person name="Andreopoulos B."/>
            <person name="Baker S."/>
            <person name="Barry K."/>
            <person name="Bills G."/>
            <person name="Bluhm B."/>
            <person name="Cannon C."/>
            <person name="Castanera R."/>
            <person name="Culley D."/>
            <person name="Daum C."/>
            <person name="Ezra D."/>
            <person name="Gonzalez J."/>
            <person name="Henrissat B."/>
            <person name="Kuo A."/>
            <person name="Liang C."/>
            <person name="Lipzen A."/>
            <person name="Lutzoni F."/>
            <person name="Magnuson J."/>
            <person name="Mondo S."/>
            <person name="Nolan M."/>
            <person name="Ohm R."/>
            <person name="Pangilinan J."/>
            <person name="Park H.-J."/>
            <person name="Ramirez L."/>
            <person name="Alfaro M."/>
            <person name="Sun H."/>
            <person name="Tritt A."/>
            <person name="Yoshinaga Y."/>
            <person name="Zwiers L.-H."/>
            <person name="Turgeon B."/>
            <person name="Goodwin S."/>
            <person name="Spatafora J."/>
            <person name="Crous P."/>
            <person name="Grigoriev I."/>
        </authorList>
    </citation>
    <scope>NUCLEOTIDE SEQUENCE</scope>
    <source>
        <strain evidence="1">CBS 122368</strain>
    </source>
</reference>
<dbReference type="InterPro" id="IPR052895">
    <property type="entry name" value="HetReg/Transcr_Mod"/>
</dbReference>
<dbReference type="EMBL" id="ML987189">
    <property type="protein sequence ID" value="KAF2256126.1"/>
    <property type="molecule type" value="Genomic_DNA"/>
</dbReference>
<name>A0A6A6J0H8_9PLEO</name>
<dbReference type="PANTHER" id="PTHR24148:SF80">
    <property type="entry name" value="HETEROKARYON INCOMPATIBILITY DOMAIN-CONTAINING PROTEIN"/>
    <property type="match status" value="1"/>
</dbReference>
<evidence type="ECO:0000313" key="1">
    <source>
        <dbReference type="EMBL" id="KAF2256126.1"/>
    </source>
</evidence>
<dbReference type="AlphaFoldDB" id="A0A6A6J0H8"/>
<dbReference type="PANTHER" id="PTHR24148">
    <property type="entry name" value="ANKYRIN REPEAT DOMAIN-CONTAINING PROTEIN 39 HOMOLOG-RELATED"/>
    <property type="match status" value="1"/>
</dbReference>
<gene>
    <name evidence="1" type="ORF">BU26DRAFT_574017</name>
</gene>
<proteinExistence type="predicted"/>
<accession>A0A6A6J0H8</accession>
<dbReference type="GeneID" id="54587652"/>
<organism evidence="1 2">
    <name type="scientific">Trematosphaeria pertusa</name>
    <dbReference type="NCBI Taxonomy" id="390896"/>
    <lineage>
        <taxon>Eukaryota</taxon>
        <taxon>Fungi</taxon>
        <taxon>Dikarya</taxon>
        <taxon>Ascomycota</taxon>
        <taxon>Pezizomycotina</taxon>
        <taxon>Dothideomycetes</taxon>
        <taxon>Pleosporomycetidae</taxon>
        <taxon>Pleosporales</taxon>
        <taxon>Massarineae</taxon>
        <taxon>Trematosphaeriaceae</taxon>
        <taxon>Trematosphaeria</taxon>
    </lineage>
</organism>
<evidence type="ECO:0000313" key="2">
    <source>
        <dbReference type="Proteomes" id="UP000800094"/>
    </source>
</evidence>
<evidence type="ECO:0008006" key="3">
    <source>
        <dbReference type="Google" id="ProtNLM"/>
    </source>
</evidence>
<protein>
    <recommendedName>
        <fullName evidence="3">Heterokaryon incompatibility domain-containing protein</fullName>
    </recommendedName>
</protein>